<dbReference type="SUPFAM" id="SSF53597">
    <property type="entry name" value="Dihydrofolate reductase-like"/>
    <property type="match status" value="1"/>
</dbReference>
<evidence type="ECO:0000256" key="4">
    <source>
        <dbReference type="ARBA" id="ARBA00022563"/>
    </source>
</evidence>
<feature type="domain" description="DHFR" evidence="10">
    <location>
        <begin position="1"/>
        <end position="163"/>
    </location>
</feature>
<name>A0AA42DMJ6_9FIRM</name>
<dbReference type="GO" id="GO:0005829">
    <property type="term" value="C:cytosol"/>
    <property type="evidence" value="ECO:0007669"/>
    <property type="project" value="TreeGrafter"/>
</dbReference>
<keyword evidence="5 8" id="KW-0521">NADP</keyword>
<evidence type="ECO:0000256" key="6">
    <source>
        <dbReference type="ARBA" id="ARBA00023002"/>
    </source>
</evidence>
<evidence type="ECO:0000256" key="7">
    <source>
        <dbReference type="ARBA" id="ARBA00025067"/>
    </source>
</evidence>
<dbReference type="PANTHER" id="PTHR48069:SF3">
    <property type="entry name" value="DIHYDROFOLATE REDUCTASE"/>
    <property type="match status" value="1"/>
</dbReference>
<dbReference type="InterPro" id="IPR017925">
    <property type="entry name" value="DHFR_CS"/>
</dbReference>
<evidence type="ECO:0000256" key="1">
    <source>
        <dbReference type="ARBA" id="ARBA00004903"/>
    </source>
</evidence>
<dbReference type="PRINTS" id="PR00070">
    <property type="entry name" value="DHFR"/>
</dbReference>
<comment type="similarity">
    <text evidence="2 8 9">Belongs to the dihydrofolate reductase family.</text>
</comment>
<dbReference type="PANTHER" id="PTHR48069">
    <property type="entry name" value="DIHYDROFOLATE REDUCTASE"/>
    <property type="match status" value="1"/>
</dbReference>
<evidence type="ECO:0000313" key="12">
    <source>
        <dbReference type="Proteomes" id="UP001169242"/>
    </source>
</evidence>
<dbReference type="Pfam" id="PF00186">
    <property type="entry name" value="DHFR_1"/>
    <property type="match status" value="1"/>
</dbReference>
<dbReference type="InterPro" id="IPR001796">
    <property type="entry name" value="DHFR_dom"/>
</dbReference>
<proteinExistence type="inferred from homology"/>
<reference evidence="11" key="1">
    <citation type="journal article" date="2023" name="Int. J. Syst. Evol. Microbiol.">
        <title>&lt;i&gt;Holtiella tumoricola&lt;/i&gt; gen. nov. sp. nov., isolated from a human clinical sample.</title>
        <authorList>
            <person name="Allen-Vercoe E."/>
            <person name="Daigneault M.C."/>
            <person name="Vancuren S.J."/>
            <person name="Cochrane K."/>
            <person name="O'Neal L.L."/>
            <person name="Sankaranarayanan K."/>
            <person name="Lawson P.A."/>
        </authorList>
    </citation>
    <scope>NUCLEOTIDE SEQUENCE</scope>
    <source>
        <strain evidence="11">CC70A</strain>
    </source>
</reference>
<dbReference type="Gene3D" id="3.40.430.10">
    <property type="entry name" value="Dihydrofolate Reductase, subunit A"/>
    <property type="match status" value="1"/>
</dbReference>
<dbReference type="RefSeq" id="WP_271012087.1">
    <property type="nucleotide sequence ID" value="NZ_JAQIFT010000040.1"/>
</dbReference>
<keyword evidence="6 8" id="KW-0560">Oxidoreductase</keyword>
<dbReference type="GO" id="GO:0070401">
    <property type="term" value="F:NADP+ binding"/>
    <property type="evidence" value="ECO:0007669"/>
    <property type="project" value="UniProtKB-ARBA"/>
</dbReference>
<dbReference type="EMBL" id="JAQIFT010000040">
    <property type="protein sequence ID" value="MDA3731745.1"/>
    <property type="molecule type" value="Genomic_DNA"/>
</dbReference>
<dbReference type="GO" id="GO:0046654">
    <property type="term" value="P:tetrahydrofolate biosynthetic process"/>
    <property type="evidence" value="ECO:0007669"/>
    <property type="project" value="InterPro"/>
</dbReference>
<comment type="pathway">
    <text evidence="1 8">Cofactor biosynthesis; tetrahydrofolate biosynthesis; 5,6,7,8-tetrahydrofolate from 7,8-dihydrofolate: step 1/1.</text>
</comment>
<dbReference type="GO" id="GO:0006730">
    <property type="term" value="P:one-carbon metabolic process"/>
    <property type="evidence" value="ECO:0007669"/>
    <property type="project" value="UniProtKB-KW"/>
</dbReference>
<evidence type="ECO:0000259" key="10">
    <source>
        <dbReference type="PROSITE" id="PS51330"/>
    </source>
</evidence>
<comment type="function">
    <text evidence="7 8">Key enzyme in folate metabolism. Catalyzes an essential reaction for de novo glycine and purine synthesis, and for DNA precursor synthesis.</text>
</comment>
<dbReference type="GO" id="GO:0004146">
    <property type="term" value="F:dihydrofolate reductase activity"/>
    <property type="evidence" value="ECO:0007669"/>
    <property type="project" value="UniProtKB-EC"/>
</dbReference>
<accession>A0AA42DMJ6</accession>
<dbReference type="AlphaFoldDB" id="A0AA42DMJ6"/>
<organism evidence="11 12">
    <name type="scientific">Holtiella tumoricola</name>
    <dbReference type="NCBI Taxonomy" id="3018743"/>
    <lineage>
        <taxon>Bacteria</taxon>
        <taxon>Bacillati</taxon>
        <taxon>Bacillota</taxon>
        <taxon>Clostridia</taxon>
        <taxon>Lachnospirales</taxon>
        <taxon>Cellulosilyticaceae</taxon>
        <taxon>Holtiella</taxon>
    </lineage>
</organism>
<dbReference type="PROSITE" id="PS51330">
    <property type="entry name" value="DHFR_2"/>
    <property type="match status" value="1"/>
</dbReference>
<gene>
    <name evidence="11" type="ORF">PBV87_09670</name>
</gene>
<comment type="catalytic activity">
    <reaction evidence="8">
        <text>(6S)-5,6,7,8-tetrahydrofolate + NADP(+) = 7,8-dihydrofolate + NADPH + H(+)</text>
        <dbReference type="Rhea" id="RHEA:15009"/>
        <dbReference type="ChEBI" id="CHEBI:15378"/>
        <dbReference type="ChEBI" id="CHEBI:57451"/>
        <dbReference type="ChEBI" id="CHEBI:57453"/>
        <dbReference type="ChEBI" id="CHEBI:57783"/>
        <dbReference type="ChEBI" id="CHEBI:58349"/>
        <dbReference type="EC" id="1.5.1.3"/>
    </reaction>
</comment>
<dbReference type="Proteomes" id="UP001169242">
    <property type="component" value="Unassembled WGS sequence"/>
</dbReference>
<comment type="caution">
    <text evidence="11">The sequence shown here is derived from an EMBL/GenBank/DDBJ whole genome shotgun (WGS) entry which is preliminary data.</text>
</comment>
<keyword evidence="4 8" id="KW-0554">One-carbon metabolism</keyword>
<dbReference type="InterPro" id="IPR024072">
    <property type="entry name" value="DHFR-like_dom_sf"/>
</dbReference>
<dbReference type="PROSITE" id="PS00075">
    <property type="entry name" value="DHFR_1"/>
    <property type="match status" value="1"/>
</dbReference>
<sequence>MISMIVAMSQNRVIGKDNKMPWSIPEDLQYFRKVTSGHIVIMGRKTYESIGIPLPHRTNIVLTRDQSYQADGCIVIHEMDALLAQYQTSEEEVFIIGGSTLYQAFMPFANKLYITQIQATIEGDTAFPILPVTVQGEGVFKCISSESQKENHEYRYCFTEWIKQI</sequence>
<evidence type="ECO:0000256" key="8">
    <source>
        <dbReference type="PIRNR" id="PIRNR000194"/>
    </source>
</evidence>
<evidence type="ECO:0000256" key="9">
    <source>
        <dbReference type="RuleBase" id="RU004474"/>
    </source>
</evidence>
<dbReference type="EC" id="1.5.1.3" evidence="3 8"/>
<evidence type="ECO:0000256" key="5">
    <source>
        <dbReference type="ARBA" id="ARBA00022857"/>
    </source>
</evidence>
<evidence type="ECO:0000256" key="2">
    <source>
        <dbReference type="ARBA" id="ARBA00009539"/>
    </source>
</evidence>
<dbReference type="GO" id="GO:0046452">
    <property type="term" value="P:dihydrofolate metabolic process"/>
    <property type="evidence" value="ECO:0007669"/>
    <property type="project" value="TreeGrafter"/>
</dbReference>
<dbReference type="GO" id="GO:0046655">
    <property type="term" value="P:folic acid metabolic process"/>
    <property type="evidence" value="ECO:0007669"/>
    <property type="project" value="TreeGrafter"/>
</dbReference>
<dbReference type="FunFam" id="3.40.430.10:FF:000001">
    <property type="entry name" value="Dihydrofolate reductase"/>
    <property type="match status" value="1"/>
</dbReference>
<dbReference type="InterPro" id="IPR012259">
    <property type="entry name" value="DHFR"/>
</dbReference>
<dbReference type="CDD" id="cd00209">
    <property type="entry name" value="DHFR"/>
    <property type="match status" value="1"/>
</dbReference>
<evidence type="ECO:0000313" key="11">
    <source>
        <dbReference type="EMBL" id="MDA3731745.1"/>
    </source>
</evidence>
<keyword evidence="12" id="KW-1185">Reference proteome</keyword>
<protein>
    <recommendedName>
        <fullName evidence="3 8">Dihydrofolate reductase</fullName>
        <ecNumber evidence="3 8">1.5.1.3</ecNumber>
    </recommendedName>
</protein>
<dbReference type="PIRSF" id="PIRSF000194">
    <property type="entry name" value="DHFR"/>
    <property type="match status" value="1"/>
</dbReference>
<evidence type="ECO:0000256" key="3">
    <source>
        <dbReference type="ARBA" id="ARBA00012856"/>
    </source>
</evidence>